<sequence length="51" mass="6091">MYFKTIQMHRKNKHVKLLYHTTFLIKQLESGTIPTELKMSPCHEEESVRST</sequence>
<accession>A0A6H5IWD7</accession>
<organism evidence="1 2">
    <name type="scientific">Trichogramma brassicae</name>
    <dbReference type="NCBI Taxonomy" id="86971"/>
    <lineage>
        <taxon>Eukaryota</taxon>
        <taxon>Metazoa</taxon>
        <taxon>Ecdysozoa</taxon>
        <taxon>Arthropoda</taxon>
        <taxon>Hexapoda</taxon>
        <taxon>Insecta</taxon>
        <taxon>Pterygota</taxon>
        <taxon>Neoptera</taxon>
        <taxon>Endopterygota</taxon>
        <taxon>Hymenoptera</taxon>
        <taxon>Apocrita</taxon>
        <taxon>Proctotrupomorpha</taxon>
        <taxon>Chalcidoidea</taxon>
        <taxon>Trichogrammatidae</taxon>
        <taxon>Trichogramma</taxon>
    </lineage>
</organism>
<evidence type="ECO:0000313" key="2">
    <source>
        <dbReference type="Proteomes" id="UP000479190"/>
    </source>
</evidence>
<reference evidence="1 2" key="1">
    <citation type="submission" date="2020-02" db="EMBL/GenBank/DDBJ databases">
        <authorList>
            <person name="Ferguson B K."/>
        </authorList>
    </citation>
    <scope>NUCLEOTIDE SEQUENCE [LARGE SCALE GENOMIC DNA]</scope>
</reference>
<dbReference type="EMBL" id="CADCXV010001014">
    <property type="protein sequence ID" value="CAB0040249.1"/>
    <property type="molecule type" value="Genomic_DNA"/>
</dbReference>
<feature type="non-terminal residue" evidence="1">
    <location>
        <position position="51"/>
    </location>
</feature>
<proteinExistence type="predicted"/>
<keyword evidence="2" id="KW-1185">Reference proteome</keyword>
<name>A0A6H5IWD7_9HYME</name>
<dbReference type="Proteomes" id="UP000479190">
    <property type="component" value="Unassembled WGS sequence"/>
</dbReference>
<evidence type="ECO:0000313" key="1">
    <source>
        <dbReference type="EMBL" id="CAB0040249.1"/>
    </source>
</evidence>
<gene>
    <name evidence="1" type="ORF">TBRA_LOCUS11977</name>
</gene>
<dbReference type="AlphaFoldDB" id="A0A6H5IWD7"/>
<protein>
    <submittedName>
        <fullName evidence="1">Uncharacterized protein</fullName>
    </submittedName>
</protein>